<dbReference type="Pfam" id="PF07730">
    <property type="entry name" value="HisKA_3"/>
    <property type="match status" value="1"/>
</dbReference>
<dbReference type="PANTHER" id="PTHR24421">
    <property type="entry name" value="NITRATE/NITRITE SENSOR PROTEIN NARX-RELATED"/>
    <property type="match status" value="1"/>
</dbReference>
<dbReference type="GO" id="GO:0000155">
    <property type="term" value="F:phosphorelay sensor kinase activity"/>
    <property type="evidence" value="ECO:0007669"/>
    <property type="project" value="InterPro"/>
</dbReference>
<dbReference type="SUPFAM" id="SSF55874">
    <property type="entry name" value="ATPase domain of HSP90 chaperone/DNA topoisomerase II/histidine kinase"/>
    <property type="match status" value="1"/>
</dbReference>
<dbReference type="InterPro" id="IPR011712">
    <property type="entry name" value="Sig_transdc_His_kin_sub3_dim/P"/>
</dbReference>
<evidence type="ECO:0000256" key="7">
    <source>
        <dbReference type="ARBA" id="ARBA00022840"/>
    </source>
</evidence>
<evidence type="ECO:0000259" key="12">
    <source>
        <dbReference type="SMART" id="SM00387"/>
    </source>
</evidence>
<dbReference type="GO" id="GO:0016020">
    <property type="term" value="C:membrane"/>
    <property type="evidence" value="ECO:0007669"/>
    <property type="project" value="InterPro"/>
</dbReference>
<dbReference type="AlphaFoldDB" id="A0AA37F5W7"/>
<evidence type="ECO:0000256" key="11">
    <source>
        <dbReference type="SAM" id="Phobius"/>
    </source>
</evidence>
<accession>A0AA37F5W7</accession>
<keyword evidence="11" id="KW-0472">Membrane</keyword>
<dbReference type="InterPro" id="IPR003594">
    <property type="entry name" value="HATPase_dom"/>
</dbReference>
<keyword evidence="5" id="KW-0547">Nucleotide-binding</keyword>
<dbReference type="InterPro" id="IPR036890">
    <property type="entry name" value="HATPase_C_sf"/>
</dbReference>
<comment type="caution">
    <text evidence="13">The sequence shown here is derived from an EMBL/GenBank/DDBJ whole genome shotgun (WGS) entry which is preliminary data.</text>
</comment>
<dbReference type="CDD" id="cd16917">
    <property type="entry name" value="HATPase_UhpB-NarQ-NarX-like"/>
    <property type="match status" value="1"/>
</dbReference>
<proteinExistence type="predicted"/>
<dbReference type="GO" id="GO:0005524">
    <property type="term" value="F:ATP binding"/>
    <property type="evidence" value="ECO:0007669"/>
    <property type="project" value="UniProtKB-KW"/>
</dbReference>
<organism evidence="13 14">
    <name type="scientific">Planomonospora parontospora</name>
    <dbReference type="NCBI Taxonomy" id="58119"/>
    <lineage>
        <taxon>Bacteria</taxon>
        <taxon>Bacillati</taxon>
        <taxon>Actinomycetota</taxon>
        <taxon>Actinomycetes</taxon>
        <taxon>Streptosporangiales</taxon>
        <taxon>Streptosporangiaceae</taxon>
        <taxon>Planomonospora</taxon>
    </lineage>
</organism>
<keyword evidence="3" id="KW-0597">Phosphoprotein</keyword>
<feature type="transmembrane region" description="Helical" evidence="11">
    <location>
        <begin position="45"/>
        <end position="64"/>
    </location>
</feature>
<keyword evidence="4" id="KW-0808">Transferase</keyword>
<feature type="domain" description="Histidine kinase/HSP90-like ATPase" evidence="12">
    <location>
        <begin position="233"/>
        <end position="343"/>
    </location>
</feature>
<evidence type="ECO:0000256" key="2">
    <source>
        <dbReference type="ARBA" id="ARBA00012438"/>
    </source>
</evidence>
<dbReference type="PANTHER" id="PTHR24421:SF10">
    <property type="entry name" value="NITRATE_NITRITE SENSOR PROTEIN NARQ"/>
    <property type="match status" value="1"/>
</dbReference>
<feature type="coiled-coil region" evidence="9">
    <location>
        <begin position="99"/>
        <end position="126"/>
    </location>
</feature>
<keyword evidence="9" id="KW-0175">Coiled coil</keyword>
<dbReference type="Pfam" id="PF02518">
    <property type="entry name" value="HATPase_c"/>
    <property type="match status" value="1"/>
</dbReference>
<feature type="transmembrane region" description="Helical" evidence="11">
    <location>
        <begin position="22"/>
        <end position="38"/>
    </location>
</feature>
<dbReference type="EMBL" id="BMQD01000012">
    <property type="protein sequence ID" value="GGK77409.1"/>
    <property type="molecule type" value="Genomic_DNA"/>
</dbReference>
<evidence type="ECO:0000256" key="5">
    <source>
        <dbReference type="ARBA" id="ARBA00022741"/>
    </source>
</evidence>
<evidence type="ECO:0000256" key="3">
    <source>
        <dbReference type="ARBA" id="ARBA00022553"/>
    </source>
</evidence>
<feature type="region of interest" description="Disordered" evidence="10">
    <location>
        <begin position="276"/>
        <end position="309"/>
    </location>
</feature>
<name>A0AA37F5W7_9ACTN</name>
<keyword evidence="11" id="KW-1133">Transmembrane helix</keyword>
<keyword evidence="6 13" id="KW-0418">Kinase</keyword>
<evidence type="ECO:0000256" key="10">
    <source>
        <dbReference type="SAM" id="MobiDB-lite"/>
    </source>
</evidence>
<dbReference type="Gene3D" id="3.30.565.10">
    <property type="entry name" value="Histidine kinase-like ATPase, C-terminal domain"/>
    <property type="match status" value="1"/>
</dbReference>
<evidence type="ECO:0000256" key="6">
    <source>
        <dbReference type="ARBA" id="ARBA00022777"/>
    </source>
</evidence>
<evidence type="ECO:0000313" key="13">
    <source>
        <dbReference type="EMBL" id="GGK77409.1"/>
    </source>
</evidence>
<evidence type="ECO:0000256" key="9">
    <source>
        <dbReference type="SAM" id="Coils"/>
    </source>
</evidence>
<sequence>MPVFVTAALTSLVYYTLDFPDGSGWLGLFAALYTVAAYGDGRRSLVIGGVGTSVLAVGWLVAAADIEPRAAIGWVYFRIGVSVMSAALGESVRTRQVIAAEAQERADAAERTREEEARARVDAERLRIAREVHDTVAHAMAIINVQSGVTAHVLDKRPETAREALRAIEQTSSRALREMRAVLGVLRDGDGDDEGRAPYPGLGQLGELAAKAREAGLDIELEETSPAAPLPGAVGSAVYRIVQESITNVVRHAGPTRVTIVLSPGIEDLEVRVTDEGRRAAPDQESADPHLSVRHPEDTGGSAGPGRGIVGMRERCRLLGGELHAGPVPGGGFEVRARLPVAPTGSRL</sequence>
<keyword evidence="11" id="KW-0812">Transmembrane</keyword>
<protein>
    <recommendedName>
        <fullName evidence="2">histidine kinase</fullName>
        <ecNumber evidence="2">2.7.13.3</ecNumber>
    </recommendedName>
</protein>
<dbReference type="SMART" id="SM00387">
    <property type="entry name" value="HATPase_c"/>
    <property type="match status" value="1"/>
</dbReference>
<dbReference type="Gene3D" id="1.20.5.1930">
    <property type="match status" value="1"/>
</dbReference>
<reference evidence="13" key="2">
    <citation type="submission" date="2022-09" db="EMBL/GenBank/DDBJ databases">
        <authorList>
            <person name="Sun Q."/>
            <person name="Ohkuma M."/>
        </authorList>
    </citation>
    <scope>NUCLEOTIDE SEQUENCE</scope>
    <source>
        <strain evidence="13">JCM 3093</strain>
    </source>
</reference>
<evidence type="ECO:0000256" key="8">
    <source>
        <dbReference type="ARBA" id="ARBA00023012"/>
    </source>
</evidence>
<dbReference type="Proteomes" id="UP000627984">
    <property type="component" value="Unassembled WGS sequence"/>
</dbReference>
<keyword evidence="8" id="KW-0902">Two-component regulatory system</keyword>
<dbReference type="EC" id="2.7.13.3" evidence="2"/>
<dbReference type="RefSeq" id="WP_204054459.1">
    <property type="nucleotide sequence ID" value="NZ_JBHSVA010000001.1"/>
</dbReference>
<evidence type="ECO:0000313" key="14">
    <source>
        <dbReference type="Proteomes" id="UP000627984"/>
    </source>
</evidence>
<keyword evidence="7" id="KW-0067">ATP-binding</keyword>
<dbReference type="GO" id="GO:0046983">
    <property type="term" value="F:protein dimerization activity"/>
    <property type="evidence" value="ECO:0007669"/>
    <property type="project" value="InterPro"/>
</dbReference>
<evidence type="ECO:0000256" key="4">
    <source>
        <dbReference type="ARBA" id="ARBA00022679"/>
    </source>
</evidence>
<reference evidence="13" key="1">
    <citation type="journal article" date="2014" name="Int. J. Syst. Evol. Microbiol.">
        <title>Complete genome sequence of Corynebacterium casei LMG S-19264T (=DSM 44701T), isolated from a smear-ripened cheese.</title>
        <authorList>
            <consortium name="US DOE Joint Genome Institute (JGI-PGF)"/>
            <person name="Walter F."/>
            <person name="Albersmeier A."/>
            <person name="Kalinowski J."/>
            <person name="Ruckert C."/>
        </authorList>
    </citation>
    <scope>NUCLEOTIDE SEQUENCE</scope>
    <source>
        <strain evidence="13">JCM 3093</strain>
    </source>
</reference>
<dbReference type="InterPro" id="IPR050482">
    <property type="entry name" value="Sensor_HK_TwoCompSys"/>
</dbReference>
<evidence type="ECO:0000256" key="1">
    <source>
        <dbReference type="ARBA" id="ARBA00000085"/>
    </source>
</evidence>
<gene>
    <name evidence="13" type="ORF">GCM10010126_40860</name>
</gene>
<comment type="catalytic activity">
    <reaction evidence="1">
        <text>ATP + protein L-histidine = ADP + protein N-phospho-L-histidine.</text>
        <dbReference type="EC" id="2.7.13.3"/>
    </reaction>
</comment>